<accession>A0A838CWB7</accession>
<feature type="transmembrane region" description="Helical" evidence="1">
    <location>
        <begin position="61"/>
        <end position="79"/>
    </location>
</feature>
<evidence type="ECO:0000313" key="2">
    <source>
        <dbReference type="EMBL" id="MBA2176213.1"/>
    </source>
</evidence>
<keyword evidence="1" id="KW-1133">Transmembrane helix</keyword>
<keyword evidence="3" id="KW-1185">Reference proteome</keyword>
<sequence length="90" mass="10819">MKKQDNDFLVKWVVQRRKGKQSYMNKMSVLFTLFYLTIFLLSSEHYLESTTLLGEWIVTGVWYLFVAFFLGAFTANLRWKLNEKKYNDMS</sequence>
<dbReference type="RefSeq" id="WP_181473245.1">
    <property type="nucleotide sequence ID" value="NZ_JACEFG010000003.1"/>
</dbReference>
<evidence type="ECO:0008006" key="4">
    <source>
        <dbReference type="Google" id="ProtNLM"/>
    </source>
</evidence>
<gene>
    <name evidence="2" type="ORF">H0266_15050</name>
</gene>
<dbReference type="Proteomes" id="UP000571017">
    <property type="component" value="Unassembled WGS sequence"/>
</dbReference>
<reference evidence="2 3" key="1">
    <citation type="journal article" date="2004" name="Extremophiles">
        <title>Halobacillus locisalis sp. nov., a halophilic bacterium isolated from a marine solar saltern of the Yellow Sea in Korea.</title>
        <authorList>
            <person name="Yoon J.H."/>
            <person name="Kang K.H."/>
            <person name="Oh T.K."/>
            <person name="Park Y.H."/>
        </authorList>
    </citation>
    <scope>NUCLEOTIDE SEQUENCE [LARGE SCALE GENOMIC DNA]</scope>
    <source>
        <strain evidence="2 3">KCTC 3788</strain>
    </source>
</reference>
<organism evidence="2 3">
    <name type="scientific">Halobacillus locisalis</name>
    <dbReference type="NCBI Taxonomy" id="220753"/>
    <lineage>
        <taxon>Bacteria</taxon>
        <taxon>Bacillati</taxon>
        <taxon>Bacillota</taxon>
        <taxon>Bacilli</taxon>
        <taxon>Bacillales</taxon>
        <taxon>Bacillaceae</taxon>
        <taxon>Halobacillus</taxon>
    </lineage>
</organism>
<dbReference type="EMBL" id="JACEFG010000003">
    <property type="protein sequence ID" value="MBA2176213.1"/>
    <property type="molecule type" value="Genomic_DNA"/>
</dbReference>
<comment type="caution">
    <text evidence="2">The sequence shown here is derived from an EMBL/GenBank/DDBJ whole genome shotgun (WGS) entry which is preliminary data.</text>
</comment>
<proteinExistence type="predicted"/>
<evidence type="ECO:0000313" key="3">
    <source>
        <dbReference type="Proteomes" id="UP000571017"/>
    </source>
</evidence>
<dbReference type="AlphaFoldDB" id="A0A838CWB7"/>
<keyword evidence="1" id="KW-0812">Transmembrane</keyword>
<name>A0A838CWB7_9BACI</name>
<evidence type="ECO:0000256" key="1">
    <source>
        <dbReference type="SAM" id="Phobius"/>
    </source>
</evidence>
<protein>
    <recommendedName>
        <fullName evidence="4">YrhC-like protein</fullName>
    </recommendedName>
</protein>
<feature type="transmembrane region" description="Helical" evidence="1">
    <location>
        <begin position="23"/>
        <end position="41"/>
    </location>
</feature>
<keyword evidence="1" id="KW-0472">Membrane</keyword>